<dbReference type="InterPro" id="IPR001509">
    <property type="entry name" value="Epimerase_deHydtase"/>
</dbReference>
<comment type="similarity">
    <text evidence="2">Belongs to the NAD(P)-dependent epimerase/dehydratase family. Dihydroflavonol-4-reductase subfamily.</text>
</comment>
<dbReference type="InterPro" id="IPR050425">
    <property type="entry name" value="NAD(P)_dehydrat-like"/>
</dbReference>
<dbReference type="PANTHER" id="PTHR10366:SF564">
    <property type="entry name" value="STEROL-4-ALPHA-CARBOXYLATE 3-DEHYDROGENASE, DECARBOXYLATING"/>
    <property type="match status" value="1"/>
</dbReference>
<sequence length="382" mass="43187">MTNCDQKMLSTDEDRAKQVVLVTGASGYVALHCVQQLLDAGYSVRGTVRSKNNTHKVSPLLRLRHAKERLELVEADLLNEEDWTRAVNGCTFILHVASPWPIVADEFTIKTAVDGTLHVLHAASMEPSVKKVVLTSSCSAINDGHPNDSQIFDETCWTDLDSPNVDNYAKSKTMAEKAAWEFWNTLDYDDRFALTVLNPTFIIGPVLSDCENGSATIIGRMMDCRTYLSSPKVSLGIVDVRDVAKAHVEALTRKETDGERILISARSVWFKDMARWLRREFKKMGYSITHSEAPNWILKLYNALKIDIHVAAVVHRVGPELQFDNTKSRELLGLTYTDVRKSLIEMVHSMIQYGMVRKTSGYEKWMKKEKKKMTMVTNRAQS</sequence>
<evidence type="ECO:0000256" key="2">
    <source>
        <dbReference type="ARBA" id="ARBA00023445"/>
    </source>
</evidence>
<accession>A0ABR1BXW0</accession>
<gene>
    <name evidence="4" type="primary">Necator_chrI.g3693</name>
    <name evidence="4" type="ORF">RB195_007564</name>
</gene>
<evidence type="ECO:0000259" key="3">
    <source>
        <dbReference type="Pfam" id="PF01370"/>
    </source>
</evidence>
<comment type="caution">
    <text evidence="4">The sequence shown here is derived from an EMBL/GenBank/DDBJ whole genome shotgun (WGS) entry which is preliminary data.</text>
</comment>
<dbReference type="PANTHER" id="PTHR10366">
    <property type="entry name" value="NAD DEPENDENT EPIMERASE/DEHYDRATASE"/>
    <property type="match status" value="1"/>
</dbReference>
<evidence type="ECO:0000256" key="1">
    <source>
        <dbReference type="ARBA" id="ARBA00023002"/>
    </source>
</evidence>
<dbReference type="CDD" id="cd05227">
    <property type="entry name" value="AR_SDR_e"/>
    <property type="match status" value="1"/>
</dbReference>
<dbReference type="Pfam" id="PF01370">
    <property type="entry name" value="Epimerase"/>
    <property type="match status" value="1"/>
</dbReference>
<organism evidence="4 5">
    <name type="scientific">Necator americanus</name>
    <name type="common">Human hookworm</name>
    <dbReference type="NCBI Taxonomy" id="51031"/>
    <lineage>
        <taxon>Eukaryota</taxon>
        <taxon>Metazoa</taxon>
        <taxon>Ecdysozoa</taxon>
        <taxon>Nematoda</taxon>
        <taxon>Chromadorea</taxon>
        <taxon>Rhabditida</taxon>
        <taxon>Rhabditina</taxon>
        <taxon>Rhabditomorpha</taxon>
        <taxon>Strongyloidea</taxon>
        <taxon>Ancylostomatidae</taxon>
        <taxon>Bunostominae</taxon>
        <taxon>Necator</taxon>
    </lineage>
</organism>
<protein>
    <recommendedName>
        <fullName evidence="3">NAD-dependent epimerase/dehydratase domain-containing protein</fullName>
    </recommendedName>
</protein>
<keyword evidence="5" id="KW-1185">Reference proteome</keyword>
<reference evidence="4 5" key="1">
    <citation type="submission" date="2023-08" db="EMBL/GenBank/DDBJ databases">
        <title>A Necator americanus chromosomal reference genome.</title>
        <authorList>
            <person name="Ilik V."/>
            <person name="Petrzelkova K.J."/>
            <person name="Pardy F."/>
            <person name="Fuh T."/>
            <person name="Niatou-Singa F.S."/>
            <person name="Gouil Q."/>
            <person name="Baker L."/>
            <person name="Ritchie M.E."/>
            <person name="Jex A.R."/>
            <person name="Gazzola D."/>
            <person name="Li H."/>
            <person name="Toshio Fujiwara R."/>
            <person name="Zhan B."/>
            <person name="Aroian R.V."/>
            <person name="Pafco B."/>
            <person name="Schwarz E.M."/>
        </authorList>
    </citation>
    <scope>NUCLEOTIDE SEQUENCE [LARGE SCALE GENOMIC DNA]</scope>
    <source>
        <strain evidence="4 5">Aroian</strain>
        <tissue evidence="4">Whole animal</tissue>
    </source>
</reference>
<name>A0ABR1BXW0_NECAM</name>
<proteinExistence type="inferred from homology"/>
<dbReference type="Gene3D" id="3.40.50.720">
    <property type="entry name" value="NAD(P)-binding Rossmann-like Domain"/>
    <property type="match status" value="1"/>
</dbReference>
<evidence type="ECO:0000313" key="5">
    <source>
        <dbReference type="Proteomes" id="UP001303046"/>
    </source>
</evidence>
<dbReference type="InterPro" id="IPR036291">
    <property type="entry name" value="NAD(P)-bd_dom_sf"/>
</dbReference>
<dbReference type="EMBL" id="JAVFWL010000001">
    <property type="protein sequence ID" value="KAK6731179.1"/>
    <property type="molecule type" value="Genomic_DNA"/>
</dbReference>
<feature type="domain" description="NAD-dependent epimerase/dehydratase" evidence="3">
    <location>
        <begin position="20"/>
        <end position="259"/>
    </location>
</feature>
<keyword evidence="1" id="KW-0560">Oxidoreductase</keyword>
<dbReference type="SUPFAM" id="SSF51735">
    <property type="entry name" value="NAD(P)-binding Rossmann-fold domains"/>
    <property type="match status" value="1"/>
</dbReference>
<evidence type="ECO:0000313" key="4">
    <source>
        <dbReference type="EMBL" id="KAK6731179.1"/>
    </source>
</evidence>
<dbReference type="Proteomes" id="UP001303046">
    <property type="component" value="Unassembled WGS sequence"/>
</dbReference>